<comment type="caution">
    <text evidence="4">The sequence shown here is derived from an EMBL/GenBank/DDBJ whole genome shotgun (WGS) entry which is preliminary data.</text>
</comment>
<protein>
    <recommendedName>
        <fullName evidence="3">FAD-binding FR-type domain-containing protein</fullName>
    </recommendedName>
</protein>
<evidence type="ECO:0000256" key="1">
    <source>
        <dbReference type="ARBA" id="ARBA00023002"/>
    </source>
</evidence>
<evidence type="ECO:0000256" key="2">
    <source>
        <dbReference type="ARBA" id="ARBA00049908"/>
    </source>
</evidence>
<evidence type="ECO:0000313" key="4">
    <source>
        <dbReference type="EMBL" id="KAK2144833.1"/>
    </source>
</evidence>
<dbReference type="EMBL" id="JAODUP010000726">
    <property type="protein sequence ID" value="KAK2144833.1"/>
    <property type="molecule type" value="Genomic_DNA"/>
</dbReference>
<dbReference type="GO" id="GO:0042554">
    <property type="term" value="P:superoxide anion generation"/>
    <property type="evidence" value="ECO:0007669"/>
    <property type="project" value="TreeGrafter"/>
</dbReference>
<dbReference type="AlphaFoldDB" id="A0AAD9MUQ5"/>
<reference evidence="4" key="1">
    <citation type="journal article" date="2023" name="Mol. Biol. Evol.">
        <title>Third-Generation Sequencing Reveals the Adaptive Role of the Epigenome in Three Deep-Sea Polychaetes.</title>
        <authorList>
            <person name="Perez M."/>
            <person name="Aroh O."/>
            <person name="Sun Y."/>
            <person name="Lan Y."/>
            <person name="Juniper S.K."/>
            <person name="Young C.R."/>
            <person name="Angers B."/>
            <person name="Qian P.Y."/>
        </authorList>
    </citation>
    <scope>NUCLEOTIDE SEQUENCE</scope>
    <source>
        <strain evidence="4">P08H-3</strain>
    </source>
</reference>
<dbReference type="CDD" id="cd06186">
    <property type="entry name" value="NOX_Duox_like_FAD_NADP"/>
    <property type="match status" value="1"/>
</dbReference>
<dbReference type="SUPFAM" id="SSF63380">
    <property type="entry name" value="Riboflavin synthase domain-like"/>
    <property type="match status" value="1"/>
</dbReference>
<keyword evidence="5" id="KW-1185">Reference proteome</keyword>
<dbReference type="Gene3D" id="3.40.50.80">
    <property type="entry name" value="Nucleotide-binding domain of ferredoxin-NADP reductase (FNR) module"/>
    <property type="match status" value="2"/>
</dbReference>
<dbReference type="PANTHER" id="PTHR11972">
    <property type="entry name" value="NADPH OXIDASE"/>
    <property type="match status" value="1"/>
</dbReference>
<dbReference type="Pfam" id="PF08022">
    <property type="entry name" value="FAD_binding_8"/>
    <property type="match status" value="1"/>
</dbReference>
<dbReference type="InterPro" id="IPR017927">
    <property type="entry name" value="FAD-bd_FR_type"/>
</dbReference>
<dbReference type="Proteomes" id="UP001208570">
    <property type="component" value="Unassembled WGS sequence"/>
</dbReference>
<sequence>MVSISQNKKEIEVVKSELLPSDVTMLEFKRPQDMDYRSGQWLRLACDQLGSHEYHAFTLTSAPHEPHLSLYVDGPFGAGQQDWFRYEISVLVGAGIGIAPYASILKDFVYLTSSKKTFRLKCRKLYFIWVTGSQKHFEWFIDILRQVEDVDQNSVVEAHIFITQLFQSFDLRTTMLTRKVGVFSCGPAGITKGVQQACYTSSKRRKARFEHHFENF</sequence>
<comment type="catalytic activity">
    <reaction evidence="2">
        <text>NADPH + 2 O2 = 2 superoxide + NADP(+) + H(+)</text>
        <dbReference type="Rhea" id="RHEA:63180"/>
        <dbReference type="ChEBI" id="CHEBI:15378"/>
        <dbReference type="ChEBI" id="CHEBI:15379"/>
        <dbReference type="ChEBI" id="CHEBI:18421"/>
        <dbReference type="ChEBI" id="CHEBI:57783"/>
        <dbReference type="ChEBI" id="CHEBI:58349"/>
    </reaction>
</comment>
<accession>A0AAD9MUQ5</accession>
<dbReference type="InterPro" id="IPR050369">
    <property type="entry name" value="RBOH/FRE"/>
</dbReference>
<proteinExistence type="predicted"/>
<evidence type="ECO:0000313" key="5">
    <source>
        <dbReference type="Proteomes" id="UP001208570"/>
    </source>
</evidence>
<dbReference type="SUPFAM" id="SSF52343">
    <property type="entry name" value="Ferredoxin reductase-like, C-terminal NADP-linked domain"/>
    <property type="match status" value="1"/>
</dbReference>
<keyword evidence="1" id="KW-0560">Oxidoreductase</keyword>
<dbReference type="InterPro" id="IPR013112">
    <property type="entry name" value="FAD-bd_8"/>
</dbReference>
<dbReference type="InterPro" id="IPR017938">
    <property type="entry name" value="Riboflavin_synthase-like_b-brl"/>
</dbReference>
<organism evidence="4 5">
    <name type="scientific">Paralvinella palmiformis</name>
    <dbReference type="NCBI Taxonomy" id="53620"/>
    <lineage>
        <taxon>Eukaryota</taxon>
        <taxon>Metazoa</taxon>
        <taxon>Spiralia</taxon>
        <taxon>Lophotrochozoa</taxon>
        <taxon>Annelida</taxon>
        <taxon>Polychaeta</taxon>
        <taxon>Sedentaria</taxon>
        <taxon>Canalipalpata</taxon>
        <taxon>Terebellida</taxon>
        <taxon>Terebelliformia</taxon>
        <taxon>Alvinellidae</taxon>
        <taxon>Paralvinella</taxon>
    </lineage>
</organism>
<dbReference type="GO" id="GO:0016175">
    <property type="term" value="F:superoxide-generating NAD(P)H oxidase activity"/>
    <property type="evidence" value="ECO:0007669"/>
    <property type="project" value="TreeGrafter"/>
</dbReference>
<dbReference type="PROSITE" id="PS51384">
    <property type="entry name" value="FAD_FR"/>
    <property type="match status" value="1"/>
</dbReference>
<dbReference type="PANTHER" id="PTHR11972:SF175">
    <property type="entry name" value="NAD(P)H OXIDASE (H2O2-FORMING)"/>
    <property type="match status" value="1"/>
</dbReference>
<dbReference type="GO" id="GO:0043020">
    <property type="term" value="C:NADPH oxidase complex"/>
    <property type="evidence" value="ECO:0007669"/>
    <property type="project" value="TreeGrafter"/>
</dbReference>
<name>A0AAD9MUQ5_9ANNE</name>
<dbReference type="InterPro" id="IPR013121">
    <property type="entry name" value="Fe_red_NAD-bd_6"/>
</dbReference>
<feature type="domain" description="FAD-binding FR-type" evidence="3">
    <location>
        <begin position="6"/>
        <end position="121"/>
    </location>
</feature>
<dbReference type="Gene3D" id="2.40.30.10">
    <property type="entry name" value="Translation factors"/>
    <property type="match status" value="1"/>
</dbReference>
<dbReference type="InterPro" id="IPR000778">
    <property type="entry name" value="Cyt_b245_heavy_chain"/>
</dbReference>
<dbReference type="InterPro" id="IPR039261">
    <property type="entry name" value="FNR_nucleotide-bd"/>
</dbReference>
<dbReference type="PRINTS" id="PR00466">
    <property type="entry name" value="GP91PHOX"/>
</dbReference>
<dbReference type="GO" id="GO:0006952">
    <property type="term" value="P:defense response"/>
    <property type="evidence" value="ECO:0007669"/>
    <property type="project" value="TreeGrafter"/>
</dbReference>
<gene>
    <name evidence="4" type="ORF">LSH36_726g01007</name>
</gene>
<dbReference type="Pfam" id="PF08030">
    <property type="entry name" value="NAD_binding_6"/>
    <property type="match status" value="1"/>
</dbReference>
<evidence type="ECO:0000259" key="3">
    <source>
        <dbReference type="PROSITE" id="PS51384"/>
    </source>
</evidence>